<proteinExistence type="predicted"/>
<accession>A0ACB8UQB9</accession>
<sequence>MSVEIEPAELGFQRPFDQEVSQILHLRNPNSDPVAFKVKTTAPRRYCVRPNSGRIEPGKHIEVQVLLQAMKDEPPLDTKCRDKFLVQSVAVSADKEFSNVTAIWHDVEQSAKNTIQERKIRVNYLAPADAPSTNGAPAEDDASALHASPANPKFETPSVPTRAAPVGAAAVIAEPPIPPPNLKSEPQEPDSASASQDTKKVRQRVTFSSAGEDVESQLEDARAQIQALKQQVADSELRQRKAAPKQNPSEMATLQQQSHPSGGVPVQMVAGLCLLSFLLAYFFF</sequence>
<reference evidence="1" key="1">
    <citation type="journal article" date="2022" name="bioRxiv">
        <title>Population genetic analysis of Ophidiomyces ophidiicola, the causative agent of snake fungal disease, indicates recent introductions to the USA.</title>
        <authorList>
            <person name="Ladner J.T."/>
            <person name="Palmer J.M."/>
            <person name="Ettinger C.L."/>
            <person name="Stajich J.E."/>
            <person name="Farrell T.M."/>
            <person name="Glorioso B.M."/>
            <person name="Lawson B."/>
            <person name="Price S.J."/>
            <person name="Stengle A.G."/>
            <person name="Grear D.A."/>
            <person name="Lorch J.M."/>
        </authorList>
    </citation>
    <scope>NUCLEOTIDE SEQUENCE</scope>
    <source>
        <strain evidence="1">NWHC 24266-5</strain>
    </source>
</reference>
<gene>
    <name evidence="1" type="primary">SCS2</name>
    <name evidence="1" type="ORF">LOY88_005877</name>
</gene>
<dbReference type="EMBL" id="JALBCA010000116">
    <property type="protein sequence ID" value="KAI2382601.1"/>
    <property type="molecule type" value="Genomic_DNA"/>
</dbReference>
<name>A0ACB8UQB9_9EURO</name>
<protein>
    <submittedName>
        <fullName evidence="1">Phosphatidylinositol-binding protein scs2</fullName>
    </submittedName>
</protein>
<evidence type="ECO:0000313" key="1">
    <source>
        <dbReference type="EMBL" id="KAI2382601.1"/>
    </source>
</evidence>
<comment type="caution">
    <text evidence="1">The sequence shown here is derived from an EMBL/GenBank/DDBJ whole genome shotgun (WGS) entry which is preliminary data.</text>
</comment>
<organism evidence="1">
    <name type="scientific">Ophidiomyces ophidiicola</name>
    <dbReference type="NCBI Taxonomy" id="1387563"/>
    <lineage>
        <taxon>Eukaryota</taxon>
        <taxon>Fungi</taxon>
        <taxon>Dikarya</taxon>
        <taxon>Ascomycota</taxon>
        <taxon>Pezizomycotina</taxon>
        <taxon>Eurotiomycetes</taxon>
        <taxon>Eurotiomycetidae</taxon>
        <taxon>Onygenales</taxon>
        <taxon>Onygenaceae</taxon>
        <taxon>Ophidiomyces</taxon>
    </lineage>
</organism>